<name>A0A3A8PK39_9BACT</name>
<dbReference type="PANTHER" id="PTHR32182:SF22">
    <property type="entry name" value="ATP-DEPENDENT ENDONUCLEASE, OLD FAMILY-RELATED"/>
    <property type="match status" value="1"/>
</dbReference>
<sequence length="320" mass="35849">MKDTLRRGMGPGGAMDGPWGEAARLAAVIASVRFEHFRCLLRVQLALEPMTILVGPSAAGKTAVLEGLQHQLAYEPADFWRRDESRPLRIEWTYAHGDRTRVEYPFSVMDTLPGQGHSTQQLSLSMEALRGGGSSAKATWLERKGGNLASVFAALPMSTRDVISQELAKRVPSLTDVDVSRDLEDRSFRLRFRDRWSPEVWFGPEHVSDGVLWLLAFLVLPYQRPLPELLTLDEPERALHPGLVREVLELLRAMTRGESTGGQPVQVVLATHSPDLLEHVRPEEVRLLSREPADGSVRVHPVPATALHWRRECRELLDSL</sequence>
<feature type="domain" description="ATPase AAA-type core" evidence="1">
    <location>
        <begin position="200"/>
        <end position="278"/>
    </location>
</feature>
<dbReference type="OrthoDB" id="9816506at2"/>
<dbReference type="Gene3D" id="3.40.50.300">
    <property type="entry name" value="P-loop containing nucleotide triphosphate hydrolases"/>
    <property type="match status" value="1"/>
</dbReference>
<dbReference type="GO" id="GO:0016887">
    <property type="term" value="F:ATP hydrolysis activity"/>
    <property type="evidence" value="ECO:0007669"/>
    <property type="project" value="InterPro"/>
</dbReference>
<reference evidence="3" key="1">
    <citation type="submission" date="2018-09" db="EMBL/GenBank/DDBJ databases">
        <authorList>
            <person name="Livingstone P.G."/>
            <person name="Whitworth D.E."/>
        </authorList>
    </citation>
    <scope>NUCLEOTIDE SEQUENCE [LARGE SCALE GENOMIC DNA]</scope>
    <source>
        <strain evidence="3">AB050A</strain>
    </source>
</reference>
<dbReference type="EMBL" id="RAWK01000265">
    <property type="protein sequence ID" value="RKH56736.1"/>
    <property type="molecule type" value="Genomic_DNA"/>
</dbReference>
<evidence type="ECO:0000259" key="1">
    <source>
        <dbReference type="Pfam" id="PF13304"/>
    </source>
</evidence>
<dbReference type="RefSeq" id="WP_120559378.1">
    <property type="nucleotide sequence ID" value="NZ_RAWK01000265.1"/>
</dbReference>
<organism evidence="2 3">
    <name type="scientific">Corallococcus aberystwythensis</name>
    <dbReference type="NCBI Taxonomy" id="2316722"/>
    <lineage>
        <taxon>Bacteria</taxon>
        <taxon>Pseudomonadati</taxon>
        <taxon>Myxococcota</taxon>
        <taxon>Myxococcia</taxon>
        <taxon>Myxococcales</taxon>
        <taxon>Cystobacterineae</taxon>
        <taxon>Myxococcaceae</taxon>
        <taxon>Corallococcus</taxon>
    </lineage>
</organism>
<dbReference type="Pfam" id="PF13304">
    <property type="entry name" value="AAA_21"/>
    <property type="match status" value="1"/>
</dbReference>
<dbReference type="GO" id="GO:0005524">
    <property type="term" value="F:ATP binding"/>
    <property type="evidence" value="ECO:0007669"/>
    <property type="project" value="InterPro"/>
</dbReference>
<dbReference type="Proteomes" id="UP000267003">
    <property type="component" value="Unassembled WGS sequence"/>
</dbReference>
<proteinExistence type="predicted"/>
<keyword evidence="3" id="KW-1185">Reference proteome</keyword>
<dbReference type="SUPFAM" id="SSF52540">
    <property type="entry name" value="P-loop containing nucleoside triphosphate hydrolases"/>
    <property type="match status" value="1"/>
</dbReference>
<gene>
    <name evidence="2" type="ORF">D7W81_32965</name>
</gene>
<accession>A0A3A8PK39</accession>
<dbReference type="GO" id="GO:0000731">
    <property type="term" value="P:DNA synthesis involved in DNA repair"/>
    <property type="evidence" value="ECO:0007669"/>
    <property type="project" value="TreeGrafter"/>
</dbReference>
<dbReference type="PANTHER" id="PTHR32182">
    <property type="entry name" value="DNA REPLICATION AND REPAIR PROTEIN RECF"/>
    <property type="match status" value="1"/>
</dbReference>
<protein>
    <recommendedName>
        <fullName evidence="1">ATPase AAA-type core domain-containing protein</fullName>
    </recommendedName>
</protein>
<dbReference type="GO" id="GO:0006302">
    <property type="term" value="P:double-strand break repair"/>
    <property type="evidence" value="ECO:0007669"/>
    <property type="project" value="TreeGrafter"/>
</dbReference>
<dbReference type="InterPro" id="IPR003959">
    <property type="entry name" value="ATPase_AAA_core"/>
</dbReference>
<evidence type="ECO:0000313" key="3">
    <source>
        <dbReference type="Proteomes" id="UP000267003"/>
    </source>
</evidence>
<comment type="caution">
    <text evidence="2">The sequence shown here is derived from an EMBL/GenBank/DDBJ whole genome shotgun (WGS) entry which is preliminary data.</text>
</comment>
<dbReference type="InterPro" id="IPR027417">
    <property type="entry name" value="P-loop_NTPase"/>
</dbReference>
<evidence type="ECO:0000313" key="2">
    <source>
        <dbReference type="EMBL" id="RKH56736.1"/>
    </source>
</evidence>
<dbReference type="AlphaFoldDB" id="A0A3A8PK39"/>
<dbReference type="CDD" id="cd00267">
    <property type="entry name" value="ABC_ATPase"/>
    <property type="match status" value="1"/>
</dbReference>